<organism evidence="4 5">
    <name type="scientific">Pseudoscardovia radai</name>
    <dbReference type="NCBI Taxonomy" id="987066"/>
    <lineage>
        <taxon>Bacteria</taxon>
        <taxon>Bacillati</taxon>
        <taxon>Actinomycetota</taxon>
        <taxon>Actinomycetes</taxon>
        <taxon>Bifidobacteriales</taxon>
        <taxon>Bifidobacteriaceae</taxon>
        <taxon>Pseudoscardovia</taxon>
    </lineage>
</organism>
<reference evidence="4 5" key="1">
    <citation type="journal article" date="2017" name="BMC Genomics">
        <title>Comparative genomic and phylogenomic analyses of the Bifidobacteriaceae family.</title>
        <authorList>
            <person name="Lugli G.A."/>
            <person name="Milani C."/>
            <person name="Turroni F."/>
            <person name="Duranti S."/>
            <person name="Mancabelli L."/>
            <person name="Mangifesta M."/>
            <person name="Ferrario C."/>
            <person name="Modesto M."/>
            <person name="Mattarelli P."/>
            <person name="Jiri K."/>
            <person name="van Sinderen D."/>
            <person name="Ventura M."/>
        </authorList>
    </citation>
    <scope>NUCLEOTIDE SEQUENCE [LARGE SCALE GENOMIC DNA]</scope>
    <source>
        <strain evidence="4 5">DSM 24742</strain>
    </source>
</reference>
<dbReference type="Pfam" id="PF07532">
    <property type="entry name" value="Big_4"/>
    <property type="match status" value="2"/>
</dbReference>
<dbReference type="AlphaFoldDB" id="A0A261EVA3"/>
<evidence type="ECO:0000256" key="2">
    <source>
        <dbReference type="SAM" id="Phobius"/>
    </source>
</evidence>
<sequence length="540" mass="53708">MADDAMMHDRAMRDMTVHADAVARHDGAVAHDGAAHDAEWGAMGPETAPYAPVGATRLGYPRAAAKRRTAAFCARRGIGVLCAAMMLVCAGLAVGTGISARADASGAAMSAPASDEAASDGALVDGAASDEAQAPSSGDSAAESRGMEIVETRTAAAAAGTDAVAASALAEGDTPEASGASSAAPSATPVSAALTRSTTAAGTAPTLPATVPVIWSNGDTTDEPVIWDVSSINEAQYHGAHGGSSTFVVYGQTYDLRAVCYVTVTGATPVGARLDAASVSVPVDGNPFEYLPATAIVTWSNGDTSAERITWNGGLPFSRSLTGIAGSFTADGTVLGFAVSASVRMTSRYVIVASNPTSVSTDAGVAPTLPVGGQVLWSDSGDWETDTVDWDAVDPRDYHGLLDRDTSFVMRGTGRESGRSFAVTVIVRQAVAVSASFDGAASGDGAGASGAGAGAIGAGAIGSGTGMVNAVDLTTVAGTAPELPATATISWSNGDRTVERVTWNSGSALADSTYAQPGTFTVSGAVAGLLVTASVTVVAS</sequence>
<keyword evidence="2" id="KW-1133">Transmembrane helix</keyword>
<dbReference type="OrthoDB" id="3224361at2"/>
<feature type="transmembrane region" description="Helical" evidence="2">
    <location>
        <begin position="77"/>
        <end position="100"/>
    </location>
</feature>
<feature type="region of interest" description="Disordered" evidence="1">
    <location>
        <begin position="167"/>
        <end position="187"/>
    </location>
</feature>
<protein>
    <submittedName>
        <fullName evidence="4">Bacterial Ig-like domain (Group 4)</fullName>
    </submittedName>
</protein>
<evidence type="ECO:0000259" key="3">
    <source>
        <dbReference type="Pfam" id="PF07532"/>
    </source>
</evidence>
<keyword evidence="2" id="KW-0472">Membrane</keyword>
<evidence type="ECO:0000313" key="4">
    <source>
        <dbReference type="EMBL" id="OZG50789.1"/>
    </source>
</evidence>
<gene>
    <name evidence="4" type="ORF">PSRA_1356</name>
</gene>
<evidence type="ECO:0000256" key="1">
    <source>
        <dbReference type="SAM" id="MobiDB-lite"/>
    </source>
</evidence>
<dbReference type="RefSeq" id="WP_094661167.1">
    <property type="nucleotide sequence ID" value="NZ_MWWR01000013.1"/>
</dbReference>
<keyword evidence="2" id="KW-0812">Transmembrane</keyword>
<dbReference type="InterPro" id="IPR011081">
    <property type="entry name" value="Big_4"/>
</dbReference>
<name>A0A261EVA3_9BIFI</name>
<proteinExistence type="predicted"/>
<comment type="caution">
    <text evidence="4">The sequence shown here is derived from an EMBL/GenBank/DDBJ whole genome shotgun (WGS) entry which is preliminary data.</text>
</comment>
<keyword evidence="5" id="KW-1185">Reference proteome</keyword>
<accession>A0A261EVA3</accession>
<dbReference type="Proteomes" id="UP000216725">
    <property type="component" value="Unassembled WGS sequence"/>
</dbReference>
<feature type="domain" description="Bacterial Ig-like" evidence="3">
    <location>
        <begin position="471"/>
        <end position="528"/>
    </location>
</feature>
<evidence type="ECO:0000313" key="5">
    <source>
        <dbReference type="Proteomes" id="UP000216725"/>
    </source>
</evidence>
<feature type="region of interest" description="Disordered" evidence="1">
    <location>
        <begin position="127"/>
        <end position="146"/>
    </location>
</feature>
<feature type="domain" description="Bacterial Ig-like" evidence="3">
    <location>
        <begin position="198"/>
        <end position="233"/>
    </location>
</feature>
<dbReference type="EMBL" id="MWWR01000013">
    <property type="protein sequence ID" value="OZG50789.1"/>
    <property type="molecule type" value="Genomic_DNA"/>
</dbReference>